<evidence type="ECO:0000313" key="5">
    <source>
        <dbReference type="Proteomes" id="UP000183275"/>
    </source>
</evidence>
<dbReference type="EMBL" id="FOIS01000003">
    <property type="protein sequence ID" value="SEW17957.1"/>
    <property type="molecule type" value="Genomic_DNA"/>
</dbReference>
<keyword evidence="5" id="KW-1185">Reference proteome</keyword>
<dbReference type="InterPro" id="IPR023393">
    <property type="entry name" value="START-like_dom_sf"/>
</dbReference>
<dbReference type="RefSeq" id="WP_049991700.1">
    <property type="nucleotide sequence ID" value="NZ_FOIS01000003.1"/>
</dbReference>
<dbReference type="STRING" id="1202768.SAMN05216285_2957"/>
<evidence type="ECO:0000313" key="4">
    <source>
        <dbReference type="EMBL" id="SEW17957.1"/>
    </source>
</evidence>
<comment type="similarity">
    <text evidence="1">Belongs to the AHA1 family.</text>
</comment>
<organism evidence="4 5">
    <name type="scientific">Natrinema salifodinae</name>
    <dbReference type="NCBI Taxonomy" id="1202768"/>
    <lineage>
        <taxon>Archaea</taxon>
        <taxon>Methanobacteriati</taxon>
        <taxon>Methanobacteriota</taxon>
        <taxon>Stenosarchaea group</taxon>
        <taxon>Halobacteria</taxon>
        <taxon>Halobacteriales</taxon>
        <taxon>Natrialbaceae</taxon>
        <taxon>Natrinema</taxon>
    </lineage>
</organism>
<evidence type="ECO:0000259" key="3">
    <source>
        <dbReference type="Pfam" id="PF08327"/>
    </source>
</evidence>
<reference evidence="5" key="1">
    <citation type="submission" date="2016-10" db="EMBL/GenBank/DDBJ databases">
        <authorList>
            <person name="Varghese N."/>
        </authorList>
    </citation>
    <scope>NUCLEOTIDE SEQUENCE [LARGE SCALE GENOMIC DNA]</scope>
    <source>
        <strain evidence="5">CGMCC 1.12284</strain>
    </source>
</reference>
<evidence type="ECO:0000256" key="1">
    <source>
        <dbReference type="ARBA" id="ARBA00006817"/>
    </source>
</evidence>
<evidence type="ECO:0000256" key="2">
    <source>
        <dbReference type="SAM" id="MobiDB-lite"/>
    </source>
</evidence>
<dbReference type="Proteomes" id="UP000183275">
    <property type="component" value="Unassembled WGS sequence"/>
</dbReference>
<dbReference type="Pfam" id="PF08327">
    <property type="entry name" value="AHSA1"/>
    <property type="match status" value="1"/>
</dbReference>
<sequence>MTNNDTEHGESTTDERSITVSRVIEAPPKRVYDAFLDPDELAQWFPPTGFSAEVHHLEPEVGGTYRITFTGETEEFSDMSHSFGGIFQELEPGERIVYTDSFETDDPGMAGEMTTTVTFEEVPDGTEVTVRHAGIPEAIPPSDANEGWIDSLENLADVVEEA</sequence>
<proteinExistence type="inferred from homology"/>
<dbReference type="eggNOG" id="arCOG05261">
    <property type="taxonomic scope" value="Archaea"/>
</dbReference>
<feature type="region of interest" description="Disordered" evidence="2">
    <location>
        <begin position="1"/>
        <end position="20"/>
    </location>
</feature>
<dbReference type="OrthoDB" id="165863at2157"/>
<dbReference type="SUPFAM" id="SSF55961">
    <property type="entry name" value="Bet v1-like"/>
    <property type="match status" value="1"/>
</dbReference>
<dbReference type="InterPro" id="IPR013538">
    <property type="entry name" value="ASHA1/2-like_C"/>
</dbReference>
<name>A0A1I0PU42_9EURY</name>
<dbReference type="AlphaFoldDB" id="A0A1I0PU42"/>
<feature type="compositionally biased region" description="Basic and acidic residues" evidence="2">
    <location>
        <begin position="1"/>
        <end position="17"/>
    </location>
</feature>
<dbReference type="Gene3D" id="3.30.530.20">
    <property type="match status" value="1"/>
</dbReference>
<protein>
    <submittedName>
        <fullName evidence="4">Uncharacterized conserved protein YndB, AHSA1/START domain</fullName>
    </submittedName>
</protein>
<gene>
    <name evidence="4" type="ORF">SAMN05216285_2957</name>
</gene>
<feature type="domain" description="Activator of Hsp90 ATPase homologue 1/2-like C-terminal" evidence="3">
    <location>
        <begin position="26"/>
        <end position="160"/>
    </location>
</feature>
<accession>A0A1I0PU42</accession>